<evidence type="ECO:0000259" key="3">
    <source>
        <dbReference type="PROSITE" id="PS50983"/>
    </source>
</evidence>
<dbReference type="PANTHER" id="PTHR30535:SF4">
    <property type="entry name" value="HEMIN-BINDING PERIPLASMIC PROTEIN HMUT"/>
    <property type="match status" value="1"/>
</dbReference>
<dbReference type="AlphaFoldDB" id="A0A7M4DFD5"/>
<comment type="caution">
    <text evidence="4">The sequence shown here is derived from an EMBL/GenBank/DDBJ whole genome shotgun (WGS) entry which is preliminary data.</text>
</comment>
<dbReference type="RefSeq" id="WP_156739536.1">
    <property type="nucleotide sequence ID" value="NZ_CACRYJ010000014.1"/>
</dbReference>
<dbReference type="PROSITE" id="PS51257">
    <property type="entry name" value="PROKAR_LIPOPROTEIN"/>
    <property type="match status" value="1"/>
</dbReference>
<protein>
    <submittedName>
        <fullName evidence="4">Corrinoid ABC transporter substrate-binding protein</fullName>
    </submittedName>
</protein>
<evidence type="ECO:0000313" key="5">
    <source>
        <dbReference type="Proteomes" id="UP000419743"/>
    </source>
</evidence>
<proteinExistence type="inferred from homology"/>
<gene>
    <name evidence="4" type="ORF">HALOF300_00826</name>
</gene>
<name>A0A7M4DFD5_9MICO</name>
<keyword evidence="5" id="KW-1185">Reference proteome</keyword>
<dbReference type="PANTHER" id="PTHR30535">
    <property type="entry name" value="VITAMIN B12-BINDING PROTEIN"/>
    <property type="match status" value="1"/>
</dbReference>
<feature type="signal peptide" evidence="2">
    <location>
        <begin position="1"/>
        <end position="28"/>
    </location>
</feature>
<reference evidence="4 5" key="1">
    <citation type="submission" date="2019-11" db="EMBL/GenBank/DDBJ databases">
        <authorList>
            <person name="Criscuolo A."/>
        </authorList>
    </citation>
    <scope>NUCLEOTIDE SEQUENCE [LARGE SCALE GENOMIC DNA]</scope>
    <source>
        <strain evidence="4">CIP111667</strain>
    </source>
</reference>
<feature type="domain" description="Fe/B12 periplasmic-binding" evidence="3">
    <location>
        <begin position="72"/>
        <end position="339"/>
    </location>
</feature>
<dbReference type="Proteomes" id="UP000419743">
    <property type="component" value="Unassembled WGS sequence"/>
</dbReference>
<dbReference type="SUPFAM" id="SSF53807">
    <property type="entry name" value="Helical backbone' metal receptor"/>
    <property type="match status" value="1"/>
</dbReference>
<sequence length="342" mass="34110">MTHRRIRVATLAASLAAGLLLASCAAGTEPDVDLDPTTGAPLADAPADADAVWPRTVTVGGADVSIAAEPQRIVALSTETGDLVLQLVGHERVAAVASGSVTEGAGNQIAEAELVETVLPPGTTPDPEQILTLEPDLVLMTGRHDGEEDAAGLLAGSGVPALVFTAADFASPDAVAASLRTIGTAVGADEAAETAASAFEAEVAEVTDAVAGTTERPRVLALMARGDQVLITGVGSTPTTLAELAGGDPIAAEQGWHGTVPADAEMILATAPDVILVEDFRGAGLDPFTAILEADALAGVPAIAEGQVHLVPSSEISGSAGIRMADGLRTLAGILQPALTGN</sequence>
<accession>A0A7M4DFD5</accession>
<organism evidence="4 5">
    <name type="scientific">Occultella aeris</name>
    <dbReference type="NCBI Taxonomy" id="2761496"/>
    <lineage>
        <taxon>Bacteria</taxon>
        <taxon>Bacillati</taxon>
        <taxon>Actinomycetota</taxon>
        <taxon>Actinomycetes</taxon>
        <taxon>Micrococcales</taxon>
        <taxon>Ruaniaceae</taxon>
        <taxon>Occultella</taxon>
    </lineage>
</organism>
<evidence type="ECO:0000256" key="2">
    <source>
        <dbReference type="SAM" id="SignalP"/>
    </source>
</evidence>
<keyword evidence="2" id="KW-0732">Signal</keyword>
<dbReference type="Pfam" id="PF01497">
    <property type="entry name" value="Peripla_BP_2"/>
    <property type="match status" value="1"/>
</dbReference>
<dbReference type="EMBL" id="CACRYJ010000014">
    <property type="protein sequence ID" value="VZO35628.1"/>
    <property type="molecule type" value="Genomic_DNA"/>
</dbReference>
<dbReference type="Gene3D" id="3.40.50.1980">
    <property type="entry name" value="Nitrogenase molybdenum iron protein domain"/>
    <property type="match status" value="2"/>
</dbReference>
<evidence type="ECO:0000313" key="4">
    <source>
        <dbReference type="EMBL" id="VZO35628.1"/>
    </source>
</evidence>
<dbReference type="PROSITE" id="PS50983">
    <property type="entry name" value="FE_B12_PBP"/>
    <property type="match status" value="1"/>
</dbReference>
<comment type="similarity">
    <text evidence="1">Belongs to the bacterial solute-binding protein 8 family.</text>
</comment>
<evidence type="ECO:0000256" key="1">
    <source>
        <dbReference type="ARBA" id="ARBA00008814"/>
    </source>
</evidence>
<feature type="chain" id="PRO_5039035003" evidence="2">
    <location>
        <begin position="29"/>
        <end position="342"/>
    </location>
</feature>
<dbReference type="InterPro" id="IPR050902">
    <property type="entry name" value="ABC_Transporter_SBP"/>
</dbReference>
<dbReference type="InterPro" id="IPR002491">
    <property type="entry name" value="ABC_transptr_periplasmic_BD"/>
</dbReference>